<dbReference type="NCBIfam" id="TIGR00064">
    <property type="entry name" value="ftsY"/>
    <property type="match status" value="1"/>
</dbReference>
<dbReference type="SMART" id="SM00382">
    <property type="entry name" value="AAA"/>
    <property type="match status" value="1"/>
</dbReference>
<dbReference type="Pfam" id="PF00448">
    <property type="entry name" value="SRP54"/>
    <property type="match status" value="1"/>
</dbReference>
<dbReference type="CDD" id="cd17874">
    <property type="entry name" value="FtsY"/>
    <property type="match status" value="1"/>
</dbReference>
<keyword evidence="14" id="KW-1185">Reference proteome</keyword>
<evidence type="ECO:0000313" key="14">
    <source>
        <dbReference type="Proteomes" id="UP000063964"/>
    </source>
</evidence>
<dbReference type="EMBL" id="CP014230">
    <property type="protein sequence ID" value="AMD93123.1"/>
    <property type="molecule type" value="Genomic_DNA"/>
</dbReference>
<dbReference type="InterPro" id="IPR036225">
    <property type="entry name" value="SRP/SRP_N"/>
</dbReference>
<evidence type="ECO:0000256" key="4">
    <source>
        <dbReference type="ARBA" id="ARBA00022801"/>
    </source>
</evidence>
<evidence type="ECO:0000256" key="10">
    <source>
        <dbReference type="HAMAP-Rule" id="MF_00920"/>
    </source>
</evidence>
<comment type="function">
    <text evidence="9">Involved in targeting and insertion of nascent membrane proteins into the cytoplasmic membrane. Acts as a receptor for the complex formed by the signal recognition particle (SRP) and the ribosome-nascent chain (RNC). Interaction with SRP-RNC leads to the transfer of the RNC complex to the Sec translocase for insertion into the membrane, the hydrolysis of GTP by both Ffh and FtsY, and the dissociation of the SRP-FtsY complex into the individual components.</text>
</comment>
<evidence type="ECO:0000256" key="2">
    <source>
        <dbReference type="ARBA" id="ARBA00022490"/>
    </source>
</evidence>
<comment type="catalytic activity">
    <reaction evidence="8 10">
        <text>GTP + H2O = GDP + phosphate + H(+)</text>
        <dbReference type="Rhea" id="RHEA:19669"/>
        <dbReference type="ChEBI" id="CHEBI:15377"/>
        <dbReference type="ChEBI" id="CHEBI:15378"/>
        <dbReference type="ChEBI" id="CHEBI:37565"/>
        <dbReference type="ChEBI" id="CHEBI:43474"/>
        <dbReference type="ChEBI" id="CHEBI:58189"/>
        <dbReference type="EC" id="3.6.5.4"/>
    </reaction>
</comment>
<dbReference type="OrthoDB" id="9804720at2"/>
<keyword evidence="4 10" id="KW-0378">Hydrolase</keyword>
<dbReference type="AlphaFoldDB" id="A0A109W657"/>
<dbReference type="GO" id="GO:0005886">
    <property type="term" value="C:plasma membrane"/>
    <property type="evidence" value="ECO:0007669"/>
    <property type="project" value="UniProtKB-SubCell"/>
</dbReference>
<protein>
    <recommendedName>
        <fullName evidence="10">Signal recognition particle receptor FtsY</fullName>
        <shortName evidence="10">SRP receptor</shortName>
        <ecNumber evidence="10">3.6.5.4</ecNumber>
    </recommendedName>
</protein>
<evidence type="ECO:0000259" key="12">
    <source>
        <dbReference type="PROSITE" id="PS00300"/>
    </source>
</evidence>
<name>A0A109W657_9BACT</name>
<dbReference type="Gene3D" id="1.20.120.140">
    <property type="entry name" value="Signal recognition particle SRP54, nucleotide-binding domain"/>
    <property type="match status" value="1"/>
</dbReference>
<evidence type="ECO:0000313" key="13">
    <source>
        <dbReference type="EMBL" id="AMD93123.1"/>
    </source>
</evidence>
<evidence type="ECO:0000256" key="3">
    <source>
        <dbReference type="ARBA" id="ARBA00022741"/>
    </source>
</evidence>
<proteinExistence type="inferred from homology"/>
<feature type="binding site" evidence="10">
    <location>
        <begin position="443"/>
        <end position="447"/>
    </location>
    <ligand>
        <name>GTP</name>
        <dbReference type="ChEBI" id="CHEBI:37565"/>
    </ligand>
</feature>
<organism evidence="13 14">
    <name type="scientific">Desulfomicrobium orale DSM 12838</name>
    <dbReference type="NCBI Taxonomy" id="888061"/>
    <lineage>
        <taxon>Bacteria</taxon>
        <taxon>Pseudomonadati</taxon>
        <taxon>Thermodesulfobacteriota</taxon>
        <taxon>Desulfovibrionia</taxon>
        <taxon>Desulfovibrionales</taxon>
        <taxon>Desulfomicrobiaceae</taxon>
        <taxon>Desulfomicrobium</taxon>
    </lineage>
</organism>
<reference evidence="14" key="1">
    <citation type="submission" date="2016-02" db="EMBL/GenBank/DDBJ databases">
        <authorList>
            <person name="Holder M.E."/>
            <person name="Ajami N.J."/>
            <person name="Petrosino J.F."/>
        </authorList>
    </citation>
    <scope>NUCLEOTIDE SEQUENCE [LARGE SCALE GENOMIC DNA]</scope>
    <source>
        <strain evidence="14">DSM 12838</strain>
    </source>
</reference>
<dbReference type="InterPro" id="IPR004390">
    <property type="entry name" value="SR_rcpt_FtsY"/>
</dbReference>
<dbReference type="SMART" id="SM00963">
    <property type="entry name" value="SRP54_N"/>
    <property type="match status" value="1"/>
</dbReference>
<dbReference type="RefSeq" id="WP_066605987.1">
    <property type="nucleotide sequence ID" value="NZ_CP014230.1"/>
</dbReference>
<dbReference type="InterPro" id="IPR003593">
    <property type="entry name" value="AAA+_ATPase"/>
</dbReference>
<dbReference type="PANTHER" id="PTHR43134">
    <property type="entry name" value="SIGNAL RECOGNITION PARTICLE RECEPTOR SUBUNIT ALPHA"/>
    <property type="match status" value="1"/>
</dbReference>
<dbReference type="Proteomes" id="UP000063964">
    <property type="component" value="Chromosome"/>
</dbReference>
<dbReference type="Gene3D" id="3.40.50.300">
    <property type="entry name" value="P-loop containing nucleotide triphosphate hydrolases"/>
    <property type="match status" value="1"/>
</dbReference>
<evidence type="ECO:0000256" key="1">
    <source>
        <dbReference type="ARBA" id="ARBA00022475"/>
    </source>
</evidence>
<dbReference type="InterPro" id="IPR027417">
    <property type="entry name" value="P-loop_NTPase"/>
</dbReference>
<keyword evidence="7 10" id="KW-0675">Receptor</keyword>
<dbReference type="KEGG" id="doa:AXF15_08455"/>
<accession>A0A109W657</accession>
<comment type="subcellular location">
    <subcellularLocation>
        <location evidence="10">Cell membrane</location>
        <topology evidence="10">Peripheral membrane protein</topology>
        <orientation evidence="10">Cytoplasmic side</orientation>
    </subcellularLocation>
    <subcellularLocation>
        <location evidence="10">Cytoplasm</location>
    </subcellularLocation>
</comment>
<evidence type="ECO:0000256" key="5">
    <source>
        <dbReference type="ARBA" id="ARBA00023134"/>
    </source>
</evidence>
<keyword evidence="1 10" id="KW-1003">Cell membrane</keyword>
<feature type="domain" description="SRP54-type proteins GTP-binding" evidence="12">
    <location>
        <begin position="528"/>
        <end position="541"/>
    </location>
</feature>
<dbReference type="GO" id="GO:0005047">
    <property type="term" value="F:signal recognition particle binding"/>
    <property type="evidence" value="ECO:0007669"/>
    <property type="project" value="TreeGrafter"/>
</dbReference>
<evidence type="ECO:0000256" key="8">
    <source>
        <dbReference type="ARBA" id="ARBA00048027"/>
    </source>
</evidence>
<dbReference type="FunFam" id="3.40.50.300:FF:000053">
    <property type="entry name" value="Signal recognition particle receptor FtsY"/>
    <property type="match status" value="1"/>
</dbReference>
<keyword evidence="3 10" id="KW-0547">Nucleotide-binding</keyword>
<dbReference type="InterPro" id="IPR013822">
    <property type="entry name" value="Signal_recog_particl_SRP54_hlx"/>
</dbReference>
<dbReference type="GO" id="GO:0005525">
    <property type="term" value="F:GTP binding"/>
    <property type="evidence" value="ECO:0007669"/>
    <property type="project" value="UniProtKB-UniRule"/>
</dbReference>
<sequence>MGFFSSIKKLWGADSQPTQETSGGGPEEILSPAGESPETVQAETPAAPEPIRAAEERPAEAPEGPETDFFAEPERGTDISATAPDEALVDADKKHEDSAPQTAPPEEARSVRPEPPAPSKAKGGWREFFGFGAKAPEEREEAREPVLFQEKPSAERLEPWQQNLLQALEGAEPRLSAWMTHLLAGVEKRGEPLWDRLRFLFARLEVPAAEGEDFIRRFDTWLRDMEYDHVDEFRSELQYRMALALELEDEEDERDRLFLKLSAGLDRTRAQLTMRIDQLLAMAGGYDDAFWEELEEILLMADVGVNATQELFKRLKPRLRQSAARDAAEFKALLKEEMAAVFVDPAPPAAPNPLEVVLMVGVNGAGKTTTIAKLAHRAQMQGRKVLVAAGDTFRAAAIEQLQVWSRRIGAGFYAKGHGSDPAAVAFEAVDYAMKEGYDLLFVDTAGRLQTKHNLMEELKKINRVLGKKLEGAPHRTVLVLDATTGQNALSQVRIFSQAAPVTEVILTKLDGTAKGGIIVAIALEFGLPISFVGLGEKMEDLRPFSGQEFVNALFD</sequence>
<dbReference type="PANTHER" id="PTHR43134:SF1">
    <property type="entry name" value="SIGNAL RECOGNITION PARTICLE RECEPTOR SUBUNIT ALPHA"/>
    <property type="match status" value="1"/>
</dbReference>
<evidence type="ECO:0000256" key="6">
    <source>
        <dbReference type="ARBA" id="ARBA00023136"/>
    </source>
</evidence>
<dbReference type="SUPFAM" id="SSF47364">
    <property type="entry name" value="Domain of the SRP/SRP receptor G-proteins"/>
    <property type="match status" value="1"/>
</dbReference>
<feature type="compositionally biased region" description="Low complexity" evidence="11">
    <location>
        <begin position="42"/>
        <end position="51"/>
    </location>
</feature>
<keyword evidence="2 10" id="KW-0963">Cytoplasm</keyword>
<evidence type="ECO:0000256" key="7">
    <source>
        <dbReference type="ARBA" id="ARBA00023170"/>
    </source>
</evidence>
<dbReference type="GO" id="GO:0003924">
    <property type="term" value="F:GTPase activity"/>
    <property type="evidence" value="ECO:0007669"/>
    <property type="project" value="UniProtKB-UniRule"/>
</dbReference>
<dbReference type="SUPFAM" id="SSF52540">
    <property type="entry name" value="P-loop containing nucleoside triphosphate hydrolases"/>
    <property type="match status" value="1"/>
</dbReference>
<comment type="similarity">
    <text evidence="10">Belongs to the GTP-binding SRP family. FtsY subfamily.</text>
</comment>
<evidence type="ECO:0000256" key="11">
    <source>
        <dbReference type="SAM" id="MobiDB-lite"/>
    </source>
</evidence>
<dbReference type="PROSITE" id="PS00300">
    <property type="entry name" value="SRP54"/>
    <property type="match status" value="1"/>
</dbReference>
<dbReference type="InterPro" id="IPR042101">
    <property type="entry name" value="SRP54_N_sf"/>
</dbReference>
<dbReference type="HAMAP" id="MF_00920">
    <property type="entry name" value="FtsY"/>
    <property type="match status" value="1"/>
</dbReference>
<dbReference type="GO" id="GO:0005737">
    <property type="term" value="C:cytoplasm"/>
    <property type="evidence" value="ECO:0007669"/>
    <property type="project" value="UniProtKB-SubCell"/>
</dbReference>
<dbReference type="InterPro" id="IPR000897">
    <property type="entry name" value="SRP54_GTPase_dom"/>
</dbReference>
<comment type="subunit">
    <text evidence="10">Part of the signal recognition particle protein translocation system, which is composed of SRP and FtsY.</text>
</comment>
<dbReference type="FunFam" id="1.20.120.140:FF:000002">
    <property type="entry name" value="Signal recognition particle receptor FtsY"/>
    <property type="match status" value="1"/>
</dbReference>
<dbReference type="STRING" id="888061.AXF15_08455"/>
<feature type="binding site" evidence="10">
    <location>
        <begin position="361"/>
        <end position="368"/>
    </location>
    <ligand>
        <name>GTP</name>
        <dbReference type="ChEBI" id="CHEBI:37565"/>
    </ligand>
</feature>
<feature type="binding site" evidence="10">
    <location>
        <begin position="507"/>
        <end position="510"/>
    </location>
    <ligand>
        <name>GTP</name>
        <dbReference type="ChEBI" id="CHEBI:37565"/>
    </ligand>
</feature>
<feature type="region of interest" description="Disordered" evidence="11">
    <location>
        <begin position="1"/>
        <end position="126"/>
    </location>
</feature>
<keyword evidence="6 10" id="KW-0472">Membrane</keyword>
<dbReference type="GO" id="GO:0006614">
    <property type="term" value="P:SRP-dependent cotranslational protein targeting to membrane"/>
    <property type="evidence" value="ECO:0007669"/>
    <property type="project" value="InterPro"/>
</dbReference>
<evidence type="ECO:0000256" key="9">
    <source>
        <dbReference type="ARBA" id="ARBA00053570"/>
    </source>
</evidence>
<dbReference type="Pfam" id="PF02881">
    <property type="entry name" value="SRP54_N"/>
    <property type="match status" value="1"/>
</dbReference>
<gene>
    <name evidence="10" type="primary">ftsY</name>
    <name evidence="13" type="ORF">AXF15_08455</name>
</gene>
<keyword evidence="5 10" id="KW-0342">GTP-binding</keyword>
<dbReference type="SMART" id="SM00962">
    <property type="entry name" value="SRP54"/>
    <property type="match status" value="1"/>
</dbReference>
<dbReference type="EC" id="3.6.5.4" evidence="10"/>